<dbReference type="EMBL" id="CANHGI010000006">
    <property type="protein sequence ID" value="CAI5456355.1"/>
    <property type="molecule type" value="Genomic_DNA"/>
</dbReference>
<dbReference type="OrthoDB" id="6352325at2759"/>
<feature type="compositionally biased region" description="Basic and acidic residues" evidence="4">
    <location>
        <begin position="1"/>
        <end position="19"/>
    </location>
</feature>
<organism evidence="5 6">
    <name type="scientific">Caenorhabditis angaria</name>
    <dbReference type="NCBI Taxonomy" id="860376"/>
    <lineage>
        <taxon>Eukaryota</taxon>
        <taxon>Metazoa</taxon>
        <taxon>Ecdysozoa</taxon>
        <taxon>Nematoda</taxon>
        <taxon>Chromadorea</taxon>
        <taxon>Rhabditida</taxon>
        <taxon>Rhabditina</taxon>
        <taxon>Rhabditomorpha</taxon>
        <taxon>Rhabditoidea</taxon>
        <taxon>Rhabditidae</taxon>
        <taxon>Peloderinae</taxon>
        <taxon>Caenorhabditis</taxon>
    </lineage>
</organism>
<dbReference type="Gene3D" id="1.10.565.10">
    <property type="entry name" value="Retinoid X Receptor"/>
    <property type="match status" value="1"/>
</dbReference>
<accession>A0A9P1NB31</accession>
<evidence type="ECO:0008006" key="7">
    <source>
        <dbReference type="Google" id="ProtNLM"/>
    </source>
</evidence>
<protein>
    <recommendedName>
        <fullName evidence="7">NR LBD domain-containing protein</fullName>
    </recommendedName>
</protein>
<keyword evidence="1" id="KW-0805">Transcription regulation</keyword>
<keyword evidence="3" id="KW-0675">Receptor</keyword>
<proteinExistence type="predicted"/>
<sequence length="305" mass="35238">MVKEEKEEEKREGNEEPVRKRSRLLSSPRRKNGITCQDLEELAEQINTLCNTIIQNALSDLTIQTKLTVEDLVIEHSSPTFSKLQYQLNAAELRALDQVKDICEEMDLENDKYLESFSKEEKTPSDILNLIEIVMQRCIRIAKKIMTVRGAELYNWETISFDTPTVKNASVDIQQMFSKLNDCSSCSKQQGRCLEFFDFLDLEVRSNKLAMKIFTLAVLFTVREMEKPNEKDEEIIITQHNHYLGLLRRYLESLYGDDAHKIFDKIPDALEMLKEIAKGSAALFVGMKRKNDNQPLSNEIFGIQT</sequence>
<gene>
    <name evidence="5" type="ORF">CAMP_LOCUS18992</name>
</gene>
<evidence type="ECO:0000256" key="4">
    <source>
        <dbReference type="SAM" id="MobiDB-lite"/>
    </source>
</evidence>
<name>A0A9P1NB31_9PELO</name>
<evidence type="ECO:0000256" key="1">
    <source>
        <dbReference type="ARBA" id="ARBA00023015"/>
    </source>
</evidence>
<evidence type="ECO:0000256" key="3">
    <source>
        <dbReference type="ARBA" id="ARBA00023170"/>
    </source>
</evidence>
<comment type="caution">
    <text evidence="5">The sequence shown here is derived from an EMBL/GenBank/DDBJ whole genome shotgun (WGS) entry which is preliminary data.</text>
</comment>
<dbReference type="Proteomes" id="UP001152747">
    <property type="component" value="Unassembled WGS sequence"/>
</dbReference>
<dbReference type="InterPro" id="IPR035500">
    <property type="entry name" value="NHR-like_dom_sf"/>
</dbReference>
<dbReference type="AlphaFoldDB" id="A0A9P1NB31"/>
<evidence type="ECO:0000313" key="5">
    <source>
        <dbReference type="EMBL" id="CAI5456355.1"/>
    </source>
</evidence>
<feature type="region of interest" description="Disordered" evidence="4">
    <location>
        <begin position="1"/>
        <end position="24"/>
    </location>
</feature>
<evidence type="ECO:0000256" key="2">
    <source>
        <dbReference type="ARBA" id="ARBA00023163"/>
    </source>
</evidence>
<evidence type="ECO:0000313" key="6">
    <source>
        <dbReference type="Proteomes" id="UP001152747"/>
    </source>
</evidence>
<keyword evidence="6" id="KW-1185">Reference proteome</keyword>
<reference evidence="5" key="1">
    <citation type="submission" date="2022-11" db="EMBL/GenBank/DDBJ databases">
        <authorList>
            <person name="Kikuchi T."/>
        </authorList>
    </citation>
    <scope>NUCLEOTIDE SEQUENCE</scope>
    <source>
        <strain evidence="5">PS1010</strain>
    </source>
</reference>
<keyword evidence="2" id="KW-0804">Transcription</keyword>